<keyword evidence="1" id="KW-0472">Membrane</keyword>
<feature type="transmembrane region" description="Helical" evidence="1">
    <location>
        <begin position="392"/>
        <end position="419"/>
    </location>
</feature>
<organism evidence="2 3">
    <name type="scientific">Hymenobacter algoricola</name>
    <dbReference type="NCBI Taxonomy" id="486267"/>
    <lineage>
        <taxon>Bacteria</taxon>
        <taxon>Pseudomonadati</taxon>
        <taxon>Bacteroidota</taxon>
        <taxon>Cytophagia</taxon>
        <taxon>Cytophagales</taxon>
        <taxon>Hymenobacteraceae</taxon>
        <taxon>Hymenobacter</taxon>
    </lineage>
</organism>
<comment type="caution">
    <text evidence="2">The sequence shown here is derived from an EMBL/GenBank/DDBJ whole genome shotgun (WGS) entry which is preliminary data.</text>
</comment>
<feature type="transmembrane region" description="Helical" evidence="1">
    <location>
        <begin position="245"/>
        <end position="266"/>
    </location>
</feature>
<evidence type="ECO:0000313" key="2">
    <source>
        <dbReference type="EMBL" id="GAA3935207.1"/>
    </source>
</evidence>
<evidence type="ECO:0000313" key="3">
    <source>
        <dbReference type="Proteomes" id="UP001499909"/>
    </source>
</evidence>
<dbReference type="RefSeq" id="WP_345112982.1">
    <property type="nucleotide sequence ID" value="NZ_BAABDH010000036.1"/>
</dbReference>
<feature type="transmembrane region" description="Helical" evidence="1">
    <location>
        <begin position="220"/>
        <end position="238"/>
    </location>
</feature>
<protein>
    <recommendedName>
        <fullName evidence="4">DUF2029 domain-containing protein</fullName>
    </recommendedName>
</protein>
<feature type="transmembrane region" description="Helical" evidence="1">
    <location>
        <begin position="7"/>
        <end position="26"/>
    </location>
</feature>
<evidence type="ECO:0000256" key="1">
    <source>
        <dbReference type="SAM" id="Phobius"/>
    </source>
</evidence>
<keyword evidence="3" id="KW-1185">Reference proteome</keyword>
<keyword evidence="1" id="KW-0812">Transmembrane</keyword>
<feature type="transmembrane region" description="Helical" evidence="1">
    <location>
        <begin position="272"/>
        <end position="292"/>
    </location>
</feature>
<keyword evidence="1" id="KW-1133">Transmembrane helix</keyword>
<feature type="transmembrane region" description="Helical" evidence="1">
    <location>
        <begin position="190"/>
        <end position="208"/>
    </location>
</feature>
<proteinExistence type="predicted"/>
<feature type="transmembrane region" description="Helical" evidence="1">
    <location>
        <begin position="161"/>
        <end position="178"/>
    </location>
</feature>
<feature type="transmembrane region" description="Helical" evidence="1">
    <location>
        <begin position="70"/>
        <end position="87"/>
    </location>
</feature>
<feature type="transmembrane region" description="Helical" evidence="1">
    <location>
        <begin position="38"/>
        <end position="58"/>
    </location>
</feature>
<sequence length="442" mass="48688">MPRANSSLVVAGIGGLFVLEVLFFTYLRNSLGPYWSPVVLYAISLALTALAARAVLGCRFEWPTVPNRPVVARFALGAGLVAASWLLTGPVISKLISQYPAATIGPRSDIVPALQVYVTRFLAADEVVYQPITMLGYTFLPNYAPLQWLPFVGAELAGLDYRWWAFLALLTGLLVYQGQLARLALPKGEWGLKAVLPLLVLHFFVLSSKDVFRFTVEGLIVGYYCVLVASTLSGKVWLQVLGLTLCLLSRFSLALWVPLYGLLLLWENPRRGWLTAGLTLAAGLLLFGPFLLHDPTIFLRAQLENLNIAEGEWAHMHIGQAKPVHLFNGVGLASWFFDMPGTLVERITRLQQVQFGACTAVVLVSGGLFWRFRHRFDPRLAALLSLKAYLATFYALLIIPYVYLASVSLFTSLFVVLIVSRRAPFLVSFARPAAPATQASAD</sequence>
<dbReference type="EMBL" id="BAABDH010000036">
    <property type="protein sequence ID" value="GAA3935207.1"/>
    <property type="molecule type" value="Genomic_DNA"/>
</dbReference>
<reference evidence="3" key="1">
    <citation type="journal article" date="2019" name="Int. J. Syst. Evol. Microbiol.">
        <title>The Global Catalogue of Microorganisms (GCM) 10K type strain sequencing project: providing services to taxonomists for standard genome sequencing and annotation.</title>
        <authorList>
            <consortium name="The Broad Institute Genomics Platform"/>
            <consortium name="The Broad Institute Genome Sequencing Center for Infectious Disease"/>
            <person name="Wu L."/>
            <person name="Ma J."/>
        </authorList>
    </citation>
    <scope>NUCLEOTIDE SEQUENCE [LARGE SCALE GENOMIC DNA]</scope>
    <source>
        <strain evidence="3">JCM 17214</strain>
    </source>
</reference>
<feature type="transmembrane region" description="Helical" evidence="1">
    <location>
        <begin position="353"/>
        <end position="372"/>
    </location>
</feature>
<gene>
    <name evidence="2" type="ORF">GCM10022406_19480</name>
</gene>
<dbReference type="Proteomes" id="UP001499909">
    <property type="component" value="Unassembled WGS sequence"/>
</dbReference>
<name>A0ABP7N4A8_9BACT</name>
<accession>A0ABP7N4A8</accession>
<evidence type="ECO:0008006" key="4">
    <source>
        <dbReference type="Google" id="ProtNLM"/>
    </source>
</evidence>